<protein>
    <submittedName>
        <fullName evidence="1">Uncharacterized protein</fullName>
    </submittedName>
</protein>
<evidence type="ECO:0000313" key="2">
    <source>
        <dbReference type="Proteomes" id="UP000016842"/>
    </source>
</evidence>
<gene>
    <name evidence="1" type="ORF">Q644_25380</name>
</gene>
<evidence type="ECO:0000313" key="1">
    <source>
        <dbReference type="EMBL" id="ERM00716.1"/>
    </source>
</evidence>
<organism evidence="1 2">
    <name type="scientific">Brucella intermedia 229E</name>
    <dbReference type="NCBI Taxonomy" id="1337887"/>
    <lineage>
        <taxon>Bacteria</taxon>
        <taxon>Pseudomonadati</taxon>
        <taxon>Pseudomonadota</taxon>
        <taxon>Alphaproteobacteria</taxon>
        <taxon>Hyphomicrobiales</taxon>
        <taxon>Brucellaceae</taxon>
        <taxon>Brucella/Ochrobactrum group</taxon>
        <taxon>Brucella</taxon>
    </lineage>
</organism>
<dbReference type="EMBL" id="ASXJ01000260">
    <property type="protein sequence ID" value="ERM00716.1"/>
    <property type="molecule type" value="Genomic_DNA"/>
</dbReference>
<dbReference type="PATRIC" id="fig|1337887.3.peg.4014"/>
<sequence length="48" mass="5233">MAGSLDGELRAVNEVTSVCFDKVARRSAELAPDMRLRAERLLADQPAC</sequence>
<name>U4VD57_9HYPH</name>
<proteinExistence type="predicted"/>
<comment type="caution">
    <text evidence="1">The sequence shown here is derived from an EMBL/GenBank/DDBJ whole genome shotgun (WGS) entry which is preliminary data.</text>
</comment>
<dbReference type="Proteomes" id="UP000016842">
    <property type="component" value="Unassembled WGS sequence"/>
</dbReference>
<dbReference type="SUPFAM" id="SSF54637">
    <property type="entry name" value="Thioesterase/thiol ester dehydrase-isomerase"/>
    <property type="match status" value="1"/>
</dbReference>
<dbReference type="InterPro" id="IPR029069">
    <property type="entry name" value="HotDog_dom_sf"/>
</dbReference>
<reference evidence="1 2" key="1">
    <citation type="journal article" date="2014" name="FEMS Microbiol. Lett.">
        <title>Genome sequencing analysis reveals virulence-related gene content of Ochrobactrum intermedium strain 229E, a urease-positive strain isolated from the human gastric niche.</title>
        <authorList>
            <person name="Kulkarni G.J."/>
            <person name="Shetty S."/>
            <person name="Dharne M.S."/>
            <person name="Shouche Y.S."/>
        </authorList>
    </citation>
    <scope>NUCLEOTIDE SEQUENCE [LARGE SCALE GENOMIC DNA]</scope>
    <source>
        <strain evidence="1 2">229E</strain>
    </source>
</reference>
<dbReference type="AlphaFoldDB" id="U4VD57"/>
<accession>U4VD57</accession>